<evidence type="ECO:0000313" key="1">
    <source>
        <dbReference type="EMBL" id="CAK9114140.1"/>
    </source>
</evidence>
<feature type="non-terminal residue" evidence="1">
    <location>
        <position position="363"/>
    </location>
</feature>
<gene>
    <name evidence="1" type="ORF">SCF082_LOCUS52878</name>
</gene>
<name>A0ABP0SPD2_9DINO</name>
<accession>A0ABP0SPD2</accession>
<keyword evidence="2" id="KW-1185">Reference proteome</keyword>
<organism evidence="1 2">
    <name type="scientific">Durusdinium trenchii</name>
    <dbReference type="NCBI Taxonomy" id="1381693"/>
    <lineage>
        <taxon>Eukaryota</taxon>
        <taxon>Sar</taxon>
        <taxon>Alveolata</taxon>
        <taxon>Dinophyceae</taxon>
        <taxon>Suessiales</taxon>
        <taxon>Symbiodiniaceae</taxon>
        <taxon>Durusdinium</taxon>
    </lineage>
</organism>
<evidence type="ECO:0000313" key="2">
    <source>
        <dbReference type="Proteomes" id="UP001642464"/>
    </source>
</evidence>
<proteinExistence type="predicted"/>
<reference evidence="1 2" key="1">
    <citation type="submission" date="2024-02" db="EMBL/GenBank/DDBJ databases">
        <authorList>
            <person name="Chen Y."/>
            <person name="Shah S."/>
            <person name="Dougan E. K."/>
            <person name="Thang M."/>
            <person name="Chan C."/>
        </authorList>
    </citation>
    <scope>NUCLEOTIDE SEQUENCE [LARGE SCALE GENOMIC DNA]</scope>
</reference>
<dbReference type="EMBL" id="CAXAMM010044317">
    <property type="protein sequence ID" value="CAK9114140.1"/>
    <property type="molecule type" value="Genomic_DNA"/>
</dbReference>
<dbReference type="Proteomes" id="UP001642464">
    <property type="component" value="Unassembled WGS sequence"/>
</dbReference>
<sequence>EQVSALRQSLDELVFSVIATHAEDDLIPWLDQASLTLTTSSTIPRVPTFLIKLIAGLQENNSGVAKLLEWTEETWKLFDFVKTLIDRSAPSQSMCAQLSKWEASCKALWHLVPSLEAKLVPIKCSLQRLAEEFYTSKMHTAMQQASKLVVAASNKAPLPQASVEASLVNCDEAKLLATGHECPHKKASALKFVATARNLLAYSAAMQRKEMTQAMASYMNLVRSFEFSIINEADLNVDSVAIKSEEHLALLGKVCTLLFGPPDSPTLPSLTLEQFKEYTESVLKEGMETLVGLKSVLQDNVSKARANLDSIKKQLPTLLAENRATFMEAMSRNKTDDSILNAADSLSTALHESAALARTLELP</sequence>
<feature type="non-terminal residue" evidence="1">
    <location>
        <position position="1"/>
    </location>
</feature>
<comment type="caution">
    <text evidence="1">The sequence shown here is derived from an EMBL/GenBank/DDBJ whole genome shotgun (WGS) entry which is preliminary data.</text>
</comment>
<protein>
    <submittedName>
        <fullName evidence="1">Uncharacterized protein</fullName>
    </submittedName>
</protein>